<feature type="region of interest" description="Disordered" evidence="1">
    <location>
        <begin position="402"/>
        <end position="467"/>
    </location>
</feature>
<feature type="compositionally biased region" description="Basic residues" evidence="1">
    <location>
        <begin position="448"/>
        <end position="457"/>
    </location>
</feature>
<sequence>MAFRISSETMRDMSLVSMTTRPDGTSADMLVSGPADAINKLRGAFNNENLALPTQYFDDGKQAFDLAVDYQLKRGTFPTAQDFGEFETLINHGMQFTECENIAEELIARFRVITPPIVIGGFDINSTLKQLRSVTRAHHEERIYEIGLITQIAGSVADEVTLIPSFPGIPATDVMWMVRRIEVTSSGFRIERWGALEQTAVAAQQHQSPPLTLPASSTLPTLPTLPSPSAKLAPASTVHAETSALSAQDGFKRFDSDPEDDAGEDSAATNVAPVAGTGPQVYQTNLSDLHVLPDPAIGANLTDDQLLDGRVDPDKIVGSMIFRLALTHHTSNLQTRINALYVSRGLPTRGRNTYTKRVSNAFDARAETMDPRDANGTSIPIGVMKYQFDCFRYERKLRDRKPNMADYENKGKKKEDWSTPKNPVRSKKRKEAKMVDSGDAGNVGPPLRRGRKAKKMKLSPESDDEET</sequence>
<evidence type="ECO:0000256" key="1">
    <source>
        <dbReference type="SAM" id="MobiDB-lite"/>
    </source>
</evidence>
<protein>
    <submittedName>
        <fullName evidence="2">Uncharacterized protein</fullName>
    </submittedName>
</protein>
<dbReference type="AlphaFoldDB" id="A0A1Y6LW73"/>
<evidence type="ECO:0000313" key="3">
    <source>
        <dbReference type="Proteomes" id="UP000215453"/>
    </source>
</evidence>
<dbReference type="EMBL" id="LT882685">
    <property type="protein sequence ID" value="SMY28615.1"/>
    <property type="molecule type" value="Genomic_DNA"/>
</dbReference>
<organism evidence="2 3">
    <name type="scientific">Zymoseptoria tritici ST99CH_1A5</name>
    <dbReference type="NCBI Taxonomy" id="1276529"/>
    <lineage>
        <taxon>Eukaryota</taxon>
        <taxon>Fungi</taxon>
        <taxon>Dikarya</taxon>
        <taxon>Ascomycota</taxon>
        <taxon>Pezizomycotina</taxon>
        <taxon>Dothideomycetes</taxon>
        <taxon>Dothideomycetidae</taxon>
        <taxon>Mycosphaerellales</taxon>
        <taxon>Mycosphaerellaceae</taxon>
        <taxon>Zymoseptoria</taxon>
    </lineage>
</organism>
<evidence type="ECO:0000313" key="2">
    <source>
        <dbReference type="EMBL" id="SMY28615.1"/>
    </source>
</evidence>
<feature type="region of interest" description="Disordered" evidence="1">
    <location>
        <begin position="205"/>
        <end position="279"/>
    </location>
</feature>
<gene>
    <name evidence="2" type="ORF">ZT1A5_G10060</name>
</gene>
<proteinExistence type="predicted"/>
<name>A0A1Y6LW73_ZYMTR</name>
<feature type="compositionally biased region" description="Low complexity" evidence="1">
    <location>
        <begin position="208"/>
        <end position="237"/>
    </location>
</feature>
<reference evidence="2 3" key="1">
    <citation type="submission" date="2016-10" db="EMBL/GenBank/DDBJ databases">
        <authorList>
            <person name="Varghese N."/>
        </authorList>
    </citation>
    <scope>NUCLEOTIDE SEQUENCE [LARGE SCALE GENOMIC DNA]</scope>
</reference>
<accession>A0A1Y6LW73</accession>
<feature type="compositionally biased region" description="Basic and acidic residues" evidence="1">
    <location>
        <begin position="402"/>
        <end position="418"/>
    </location>
</feature>
<dbReference type="Proteomes" id="UP000215453">
    <property type="component" value="Chromosome 10"/>
</dbReference>